<dbReference type="EMBL" id="CP021416">
    <property type="protein sequence ID" value="ARU47829.1"/>
    <property type="molecule type" value="Genomic_DNA"/>
</dbReference>
<proteinExistence type="predicted"/>
<evidence type="ECO:0000313" key="2">
    <source>
        <dbReference type="Proteomes" id="UP000196005"/>
    </source>
</evidence>
<sequence>MEEEEEFDLKHFETFLGESSSEGGHWDKIKKRTATLFQVLIDGDLKELVFVLKHYPQYTELVCEHFRYLYNYSEQSADIFAASKLLYMSEAYHQKQFVRNLLRKLEKIETYELSQVKTFLLFLVEHQECLHPIIISYYKAEIVAYLKCGNYHLLQQKIIEKELLKLHVKSDFDFGAKDRDASLDIPYMV</sequence>
<evidence type="ECO:0000313" key="1">
    <source>
        <dbReference type="EMBL" id="ARU47829.1"/>
    </source>
</evidence>
<reference evidence="2" key="1">
    <citation type="submission" date="2017-05" db="EMBL/GenBank/DDBJ databases">
        <title>Dechlorination kinetics govern the competition between two new strains of the genus Sulfurospirillum.</title>
        <authorList>
            <person name="Buttet G.F."/>
            <person name="Murray A.M."/>
            <person name="Goris T."/>
            <person name="Burion M."/>
            <person name="Lin B."/>
            <person name="Rolle M."/>
            <person name="Maillard J."/>
        </authorList>
    </citation>
    <scope>NUCLEOTIDE SEQUENCE [LARGE SCALE GENOMIC DNA]</scope>
    <source>
        <strain evidence="2">SL2-1</strain>
    </source>
</reference>
<protein>
    <submittedName>
        <fullName evidence="1">Uncharacterized protein</fullName>
    </submittedName>
</protein>
<accession>A0A1Y0HIA2</accession>
<gene>
    <name evidence="1" type="ORF">Sdiek1_0660</name>
</gene>
<dbReference type="RefSeq" id="WP_087437870.1">
    <property type="nucleotide sequence ID" value="NZ_CP021416.1"/>
</dbReference>
<dbReference type="KEGG" id="suls:Sdiek1_0660"/>
<dbReference type="OrthoDB" id="5343212at2"/>
<name>A0A1Y0HIA2_9BACT</name>
<keyword evidence="2" id="KW-1185">Reference proteome</keyword>
<organism evidence="1 2">
    <name type="scientific">Sulfurospirillum diekertiae</name>
    <dbReference type="NCBI Taxonomy" id="1854492"/>
    <lineage>
        <taxon>Bacteria</taxon>
        <taxon>Pseudomonadati</taxon>
        <taxon>Campylobacterota</taxon>
        <taxon>Epsilonproteobacteria</taxon>
        <taxon>Campylobacterales</taxon>
        <taxon>Sulfurospirillaceae</taxon>
        <taxon>Sulfurospirillum</taxon>
    </lineage>
</organism>
<dbReference type="Proteomes" id="UP000196005">
    <property type="component" value="Chromosome"/>
</dbReference>
<dbReference type="AlphaFoldDB" id="A0A1Y0HIA2"/>